<sequence length="97" mass="11338">MEVENSYRKKLFQRHFLRVRVPPDITRPLPAGSWIRVGNQGHAKRECNNPMAMSKINPSQPKYNREMSVNRARPIDVNEEEEKIEDLDQHGLKTQGK</sequence>
<evidence type="ECO:0000313" key="3">
    <source>
        <dbReference type="Proteomes" id="UP001341840"/>
    </source>
</evidence>
<reference evidence="2 3" key="1">
    <citation type="journal article" date="2023" name="Plants (Basel)">
        <title>Bridging the Gap: Combining Genomics and Transcriptomics Approaches to Understand Stylosanthes scabra, an Orphan Legume from the Brazilian Caatinga.</title>
        <authorList>
            <person name="Ferreira-Neto J.R.C."/>
            <person name="da Silva M.D."/>
            <person name="Binneck E."/>
            <person name="de Melo N.F."/>
            <person name="da Silva R.H."/>
            <person name="de Melo A.L.T.M."/>
            <person name="Pandolfi V."/>
            <person name="Bustamante F.O."/>
            <person name="Brasileiro-Vidal A.C."/>
            <person name="Benko-Iseppon A.M."/>
        </authorList>
    </citation>
    <scope>NUCLEOTIDE SEQUENCE [LARGE SCALE GENOMIC DNA]</scope>
    <source>
        <tissue evidence="2">Leaves</tissue>
    </source>
</reference>
<gene>
    <name evidence="2" type="ORF">PIB30_073308</name>
</gene>
<protein>
    <submittedName>
        <fullName evidence="2">Uncharacterized protein</fullName>
    </submittedName>
</protein>
<evidence type="ECO:0000313" key="2">
    <source>
        <dbReference type="EMBL" id="MED6223361.1"/>
    </source>
</evidence>
<proteinExistence type="predicted"/>
<keyword evidence="3" id="KW-1185">Reference proteome</keyword>
<dbReference type="EMBL" id="JASCZI010272747">
    <property type="protein sequence ID" value="MED6223361.1"/>
    <property type="molecule type" value="Genomic_DNA"/>
</dbReference>
<evidence type="ECO:0000256" key="1">
    <source>
        <dbReference type="SAM" id="MobiDB-lite"/>
    </source>
</evidence>
<name>A0ABU6ZNL6_9FABA</name>
<accession>A0ABU6ZNL6</accession>
<feature type="region of interest" description="Disordered" evidence="1">
    <location>
        <begin position="74"/>
        <end position="97"/>
    </location>
</feature>
<dbReference type="Proteomes" id="UP001341840">
    <property type="component" value="Unassembled WGS sequence"/>
</dbReference>
<organism evidence="2 3">
    <name type="scientific">Stylosanthes scabra</name>
    <dbReference type="NCBI Taxonomy" id="79078"/>
    <lineage>
        <taxon>Eukaryota</taxon>
        <taxon>Viridiplantae</taxon>
        <taxon>Streptophyta</taxon>
        <taxon>Embryophyta</taxon>
        <taxon>Tracheophyta</taxon>
        <taxon>Spermatophyta</taxon>
        <taxon>Magnoliopsida</taxon>
        <taxon>eudicotyledons</taxon>
        <taxon>Gunneridae</taxon>
        <taxon>Pentapetalae</taxon>
        <taxon>rosids</taxon>
        <taxon>fabids</taxon>
        <taxon>Fabales</taxon>
        <taxon>Fabaceae</taxon>
        <taxon>Papilionoideae</taxon>
        <taxon>50 kb inversion clade</taxon>
        <taxon>dalbergioids sensu lato</taxon>
        <taxon>Dalbergieae</taxon>
        <taxon>Pterocarpus clade</taxon>
        <taxon>Stylosanthes</taxon>
    </lineage>
</organism>
<feature type="region of interest" description="Disordered" evidence="1">
    <location>
        <begin position="50"/>
        <end position="69"/>
    </location>
</feature>
<comment type="caution">
    <text evidence="2">The sequence shown here is derived from an EMBL/GenBank/DDBJ whole genome shotgun (WGS) entry which is preliminary data.</text>
</comment>